<evidence type="ECO:0000313" key="3">
    <source>
        <dbReference type="EMBL" id="KDQ60407.1"/>
    </source>
</evidence>
<gene>
    <name evidence="3" type="ORF">JAAARDRAFT_191790</name>
</gene>
<evidence type="ECO:0000259" key="1">
    <source>
        <dbReference type="PROSITE" id="PS50108"/>
    </source>
</evidence>
<dbReference type="PROSITE" id="PS50229">
    <property type="entry name" value="WH1"/>
    <property type="match status" value="1"/>
</dbReference>
<feature type="domain" description="WH1" evidence="2">
    <location>
        <begin position="13"/>
        <end position="130"/>
    </location>
</feature>
<protein>
    <recommendedName>
        <fullName evidence="5">WH1 domain-containing protein</fullName>
    </recommendedName>
</protein>
<evidence type="ECO:0000313" key="4">
    <source>
        <dbReference type="Proteomes" id="UP000027265"/>
    </source>
</evidence>
<organism evidence="3 4">
    <name type="scientific">Jaapia argillacea MUCL 33604</name>
    <dbReference type="NCBI Taxonomy" id="933084"/>
    <lineage>
        <taxon>Eukaryota</taxon>
        <taxon>Fungi</taxon>
        <taxon>Dikarya</taxon>
        <taxon>Basidiomycota</taxon>
        <taxon>Agaricomycotina</taxon>
        <taxon>Agaricomycetes</taxon>
        <taxon>Agaricomycetidae</taxon>
        <taxon>Jaapiales</taxon>
        <taxon>Jaapiaceae</taxon>
        <taxon>Jaapia</taxon>
    </lineage>
</organism>
<dbReference type="InterPro" id="IPR000095">
    <property type="entry name" value="CRIB_dom"/>
</dbReference>
<dbReference type="STRING" id="933084.A0A067QA61"/>
<dbReference type="Proteomes" id="UP000027265">
    <property type="component" value="Unassembled WGS sequence"/>
</dbReference>
<dbReference type="SMART" id="SM00461">
    <property type="entry name" value="WH1"/>
    <property type="match status" value="1"/>
</dbReference>
<evidence type="ECO:0008006" key="5">
    <source>
        <dbReference type="Google" id="ProtNLM"/>
    </source>
</evidence>
<dbReference type="OrthoDB" id="3260578at2759"/>
<dbReference type="HOGENOM" id="CLU_015385_2_0_1"/>
<accession>A0A067QA61</accession>
<dbReference type="InterPro" id="IPR011993">
    <property type="entry name" value="PH-like_dom_sf"/>
</dbReference>
<dbReference type="SUPFAM" id="SSF50729">
    <property type="entry name" value="PH domain-like"/>
    <property type="match status" value="1"/>
</dbReference>
<evidence type="ECO:0000259" key="2">
    <source>
        <dbReference type="PROSITE" id="PS50229"/>
    </source>
</evidence>
<dbReference type="Gene3D" id="2.30.29.30">
    <property type="entry name" value="Pleckstrin-homology domain (PH domain)/Phosphotyrosine-binding domain (PTB)"/>
    <property type="match status" value="1"/>
</dbReference>
<dbReference type="InterPro" id="IPR033927">
    <property type="entry name" value="WASPfam_EVH1"/>
</dbReference>
<dbReference type="AlphaFoldDB" id="A0A067QA61"/>
<dbReference type="InParanoid" id="A0A067QA61"/>
<reference evidence="4" key="1">
    <citation type="journal article" date="2014" name="Proc. Natl. Acad. Sci. U.S.A.">
        <title>Extensive sampling of basidiomycete genomes demonstrates inadequacy of the white-rot/brown-rot paradigm for wood decay fungi.</title>
        <authorList>
            <person name="Riley R."/>
            <person name="Salamov A.A."/>
            <person name="Brown D.W."/>
            <person name="Nagy L.G."/>
            <person name="Floudas D."/>
            <person name="Held B.W."/>
            <person name="Levasseur A."/>
            <person name="Lombard V."/>
            <person name="Morin E."/>
            <person name="Otillar R."/>
            <person name="Lindquist E.A."/>
            <person name="Sun H."/>
            <person name="LaButti K.M."/>
            <person name="Schmutz J."/>
            <person name="Jabbour D."/>
            <person name="Luo H."/>
            <person name="Baker S.E."/>
            <person name="Pisabarro A.G."/>
            <person name="Walton J.D."/>
            <person name="Blanchette R.A."/>
            <person name="Henrissat B."/>
            <person name="Martin F."/>
            <person name="Cullen D."/>
            <person name="Hibbett D.S."/>
            <person name="Grigoriev I.V."/>
        </authorList>
    </citation>
    <scope>NUCLEOTIDE SEQUENCE [LARGE SCALE GENOMIC DNA]</scope>
    <source>
        <strain evidence="4">MUCL 33604</strain>
    </source>
</reference>
<dbReference type="Gene3D" id="3.90.810.10">
    <property type="entry name" value="CRIB domain"/>
    <property type="match status" value="1"/>
</dbReference>
<dbReference type="InterPro" id="IPR000697">
    <property type="entry name" value="WH1/EVH1_dom"/>
</dbReference>
<keyword evidence="4" id="KW-1185">Reference proteome</keyword>
<proteinExistence type="predicted"/>
<name>A0A067QA61_9AGAM</name>
<dbReference type="Pfam" id="PF00568">
    <property type="entry name" value="WH1"/>
    <property type="match status" value="1"/>
</dbReference>
<dbReference type="CDD" id="cd01205">
    <property type="entry name" value="EVH1_WASP-like"/>
    <property type="match status" value="1"/>
</dbReference>
<sequence>MVEYVESELSSVLQAKTYKIISTAHARVYHAPFGSAEHEWTYSGLKGSLVFGRDLETPADGRAYWFRLLDPTAKRKVVWAHHLPESFEYKMDKPFFHVFSGNSRMYGFRFEEDEEAGKFYEHVKNRAPPSNLPPRKKSRIFRVTRTPTGRSISPPLPDSFVHVAHIGLDDNGTLKTSDDLDPDWIRLLSELNGQL</sequence>
<dbReference type="EMBL" id="KL197714">
    <property type="protein sequence ID" value="KDQ60407.1"/>
    <property type="molecule type" value="Genomic_DNA"/>
</dbReference>
<feature type="domain" description="CRIB" evidence="1">
    <location>
        <begin position="152"/>
        <end position="167"/>
    </location>
</feature>
<dbReference type="PROSITE" id="PS50108">
    <property type="entry name" value="CRIB"/>
    <property type="match status" value="1"/>
</dbReference>
<dbReference type="InterPro" id="IPR036936">
    <property type="entry name" value="CRIB_dom_sf"/>
</dbReference>